<dbReference type="InterPro" id="IPR016156">
    <property type="entry name" value="FAD/NAD-linked_Rdtase_dimer_sf"/>
</dbReference>
<feature type="region of interest" description="Disordered" evidence="8">
    <location>
        <begin position="108"/>
        <end position="130"/>
    </location>
</feature>
<comment type="subcellular location">
    <subcellularLocation>
        <location evidence="1">Membrane</location>
        <topology evidence="1">Multi-pass membrane protein</topology>
    </subcellularLocation>
</comment>
<proteinExistence type="inferred from homology"/>
<comment type="caution">
    <text evidence="13">The sequence shown here is derived from an EMBL/GenBank/DDBJ whole genome shotgun (WGS) entry which is preliminary data.</text>
</comment>
<dbReference type="EMBL" id="LSRX01000002">
    <property type="protein sequence ID" value="OLQ15545.1"/>
    <property type="molecule type" value="Genomic_DNA"/>
</dbReference>
<feature type="transmembrane region" description="Helical" evidence="9">
    <location>
        <begin position="1622"/>
        <end position="1641"/>
    </location>
</feature>
<dbReference type="NCBIfam" id="NF007790">
    <property type="entry name" value="PRK10484.1"/>
    <property type="match status" value="1"/>
</dbReference>
<feature type="transmembrane region" description="Helical" evidence="9">
    <location>
        <begin position="1566"/>
        <end position="1588"/>
    </location>
</feature>
<evidence type="ECO:0000259" key="10">
    <source>
        <dbReference type="Pfam" id="PF01217"/>
    </source>
</evidence>
<dbReference type="GO" id="GO:0022857">
    <property type="term" value="F:transmembrane transporter activity"/>
    <property type="evidence" value="ECO:0007669"/>
    <property type="project" value="InterPro"/>
</dbReference>
<dbReference type="InterPro" id="IPR022775">
    <property type="entry name" value="AP_mu_sigma_su"/>
</dbReference>
<dbReference type="InterPro" id="IPR036188">
    <property type="entry name" value="FAD/NAD-bd_sf"/>
</dbReference>
<sequence length="1710" mass="186646">MRLHVVREATAQHFEMRLHMNMGKKRRGKAKWRFTIQYQGQVLLARAVLTSLKPVVKVRHRKHPTCGGFLPIAEPLDAVVEMDRKPLRRTRSSPSQHSSPEVSITLDMVTGGRKPSPPPPSMVTTANSSSSACHPSAGHYDAVVIGAGSGGLTAARTAARFGARTLLVERLPRLGGDCTWYGCVPSKALIRCAHAMHEARHGARFGVAGLNAESLTCDWQKVKNHVKSCQEHIYNQDDSPEVLEAAGVEVRLGVHASFVDAKTLQLATVENTTPGGTELVTANHFIIATGAGPVIPPLKGLEAVKYATYETIFDLPDLPSSLAVIGGGPIGSELAQAFARLGCKVTLVGKMMPREDDDVRHVMSQVFEKDGIVVVEGRAESVEPAAGGLVLRAGGRSLTCAGLLLAAGRRPKGLDAMSLDRAGVKWTQNGISVDAKLRTSAKHIYAVGDCLGGLQFTHLAGYQGALAAFNAVQPISLAGPGNPAVPRCTFTHPEVATVGLTMKEAADAHGIDKVSAKKRMLSHVDRAVCEGETEGFIKIIVGGGGVILGATVVAPAAGDVAQELGLAVAQRLTLRSVSTCIHSYPAMSFAIQQMAADHVYESLEKSSALSCLRCLCGPKLSGIKPSSSSDERRGGMIRFILLQNRQGKTRLSKWPLPVRPCMAVPMVSEDRHLRHLEPEELPFPIPFGTTCSIDTDEHSPVYAKSHSEGMCDLEGLWYDQKNNNLMCQAESFENLCISAWIHKSPWQKNLRGLAKLLEKCGQCLPTPSSRRKQEGLELDGHIHIGVFTADAQASIVWNDGDIWLKYVPFNAKEKFKIESEIHRAVVARDPRNTNFLEYRSYKIIYRRYAGMFFIFCVDMNDNEMGMLELIHLFVEVLDGYFGNVCELDLVFHFDKVYRILDELLLAGEISETSTRNIITIMRSVDKMDFWSIETQIRHLAQPLPRELQLPRKAHSPLRIMSGRGRSRFVSGRGLSHVAAVVGSFLIVASLLSIARLFVATPQSASRGALLARRAAPALAPAPTRSSQPSAPLPIDHSRYGEKVRWYAEPQMSRPPEWRVLLLDKTFRFCLAQGPEFEFGCFFPFARELKRPSCDAERLSIMIPSPEQFTLHICTFLATTGLVGLATWVLCTRVMTESKNTGAADDFFAGGRSLKWYVVAGSLMLTNLSTEQLVGLNGNVYKDRNLAGIWFEAGAAIAMVLTATVFLPRYMALGLTTTSAYLGERFDLCTRTMGSVLFLVFYVFLVCPFALYTGSLAMRNIFDLHSIPLWAVSAVIGSLGACYALFGGLKAVAVSDCLNGIGLLIVGVWVPAAALYQLGGVSELFEHPDDLKPLAEHSISAPWHVNFTGLFLMNIYYWSTNQVIVQRALAAKTLAHGQKGVLFAATMKVVGFVFLCLPGVIGLALVRSGATIGGKVFTVPHDDEVYPELVKAVMPLWSLGFFAAVLVGSVLSSFNSALNSAATLFGLEIYKVYINKEASDKRIVFVSTMFGGLMTLASFVIAPLFEHIDGIFSFQQHVNTVLSLPLVSIFFVGIATSLPDAFAAKVGFAVGVVAIAAGQFVPESYLHFFHVYFLAFVLAVSSVFIATYIPCLRRMCGRIGRPISYVQRTDKAVVDLVRWRPTYILVAGLMVVLTTLIVSLQIGSEELFYSFWALWLVVLTTLLFWTAASTPVQKKADLGRQATEMPENPMEADDTVVGAEYIKGVVEQQNL</sequence>
<evidence type="ECO:0000256" key="4">
    <source>
        <dbReference type="ARBA" id="ARBA00022692"/>
    </source>
</evidence>
<protein>
    <submittedName>
        <fullName evidence="13">Putative symporter YidK</fullName>
    </submittedName>
</protein>
<evidence type="ECO:0000256" key="6">
    <source>
        <dbReference type="ARBA" id="ARBA00022989"/>
    </source>
</evidence>
<evidence type="ECO:0000256" key="8">
    <source>
        <dbReference type="SAM" id="MobiDB-lite"/>
    </source>
</evidence>
<feature type="transmembrane region" description="Helical" evidence="9">
    <location>
        <begin position="1482"/>
        <end position="1504"/>
    </location>
</feature>
<evidence type="ECO:0000256" key="2">
    <source>
        <dbReference type="ARBA" id="ARBA00006434"/>
    </source>
</evidence>
<dbReference type="OrthoDB" id="422600at2759"/>
<dbReference type="GO" id="GO:0072583">
    <property type="term" value="P:clathrin-dependent endocytosis"/>
    <property type="evidence" value="ECO:0007669"/>
    <property type="project" value="InterPro"/>
</dbReference>
<evidence type="ECO:0000256" key="9">
    <source>
        <dbReference type="SAM" id="Phobius"/>
    </source>
</evidence>
<dbReference type="PROSITE" id="PS50283">
    <property type="entry name" value="NA_SOLUT_SYMP_3"/>
    <property type="match status" value="1"/>
</dbReference>
<evidence type="ECO:0000313" key="14">
    <source>
        <dbReference type="Proteomes" id="UP000186817"/>
    </source>
</evidence>
<evidence type="ECO:0000313" key="13">
    <source>
        <dbReference type="EMBL" id="OLQ15545.1"/>
    </source>
</evidence>
<feature type="domain" description="Pyridine nucleotide-disulphide oxidoreductase dimerisation" evidence="11">
    <location>
        <begin position="485"/>
        <end position="594"/>
    </location>
</feature>
<evidence type="ECO:0000256" key="5">
    <source>
        <dbReference type="ARBA" id="ARBA00022827"/>
    </source>
</evidence>
<comment type="similarity">
    <text evidence="2">Belongs to the sodium:solute symporter (SSF) (TC 2.A.21) family.</text>
</comment>
<feature type="domain" description="AP complex mu/sigma subunit" evidence="10">
    <location>
        <begin position="798"/>
        <end position="927"/>
    </location>
</feature>
<reference evidence="13 14" key="1">
    <citation type="submission" date="2016-02" db="EMBL/GenBank/DDBJ databases">
        <title>Genome analysis of coral dinoflagellate symbionts highlights evolutionary adaptations to a symbiotic lifestyle.</title>
        <authorList>
            <person name="Aranda M."/>
            <person name="Li Y."/>
            <person name="Liew Y.J."/>
            <person name="Baumgarten S."/>
            <person name="Simakov O."/>
            <person name="Wilson M."/>
            <person name="Piel J."/>
            <person name="Ashoor H."/>
            <person name="Bougouffa S."/>
            <person name="Bajic V.B."/>
            <person name="Ryu T."/>
            <person name="Ravasi T."/>
            <person name="Bayer T."/>
            <person name="Micklem G."/>
            <person name="Kim H."/>
            <person name="Bhak J."/>
            <person name="Lajeunesse T.C."/>
            <person name="Voolstra C.R."/>
        </authorList>
    </citation>
    <scope>NUCLEOTIDE SEQUENCE [LARGE SCALE GENOMIC DNA]</scope>
    <source>
        <strain evidence="13 14">CCMP2467</strain>
    </source>
</reference>
<dbReference type="NCBIfam" id="TIGR00813">
    <property type="entry name" value="sss"/>
    <property type="match status" value="1"/>
</dbReference>
<feature type="transmembrane region" description="Helical" evidence="9">
    <location>
        <begin position="1541"/>
        <end position="1560"/>
    </location>
</feature>
<dbReference type="GO" id="GO:0003955">
    <property type="term" value="F:NAD(P)H dehydrogenase (quinone) activity"/>
    <property type="evidence" value="ECO:0007669"/>
    <property type="project" value="TreeGrafter"/>
</dbReference>
<evidence type="ECO:0000259" key="11">
    <source>
        <dbReference type="Pfam" id="PF02852"/>
    </source>
</evidence>
<dbReference type="InterPro" id="IPR023753">
    <property type="entry name" value="FAD/NAD-binding_dom"/>
</dbReference>
<feature type="transmembrane region" description="Helical" evidence="9">
    <location>
        <begin position="1338"/>
        <end position="1358"/>
    </location>
</feature>
<dbReference type="GO" id="GO:0035615">
    <property type="term" value="F:clathrin adaptor activity"/>
    <property type="evidence" value="ECO:0007669"/>
    <property type="project" value="InterPro"/>
</dbReference>
<accession>A0A1Q9F770</accession>
<dbReference type="InterPro" id="IPR011012">
    <property type="entry name" value="Longin-like_dom_sf"/>
</dbReference>
<evidence type="ECO:0000256" key="7">
    <source>
        <dbReference type="ARBA" id="ARBA00023136"/>
    </source>
</evidence>
<dbReference type="PRINTS" id="PR00368">
    <property type="entry name" value="FADPNR"/>
</dbReference>
<dbReference type="Gene3D" id="3.30.450.60">
    <property type="match status" value="1"/>
</dbReference>
<dbReference type="InterPro" id="IPR027156">
    <property type="entry name" value="APS2"/>
</dbReference>
<dbReference type="GO" id="GO:0030122">
    <property type="term" value="C:AP-2 adaptor complex"/>
    <property type="evidence" value="ECO:0007669"/>
    <property type="project" value="InterPro"/>
</dbReference>
<dbReference type="Gene3D" id="3.50.50.60">
    <property type="entry name" value="FAD/NAD(P)-binding domain"/>
    <property type="match status" value="2"/>
</dbReference>
<keyword evidence="4 9" id="KW-0812">Transmembrane</keyword>
<dbReference type="PROSITE" id="PS00456">
    <property type="entry name" value="NA_SOLUT_SYMP_1"/>
    <property type="match status" value="1"/>
</dbReference>
<dbReference type="InterPro" id="IPR018212">
    <property type="entry name" value="Na/solute_symporter_CS"/>
</dbReference>
<feature type="transmembrane region" description="Helical" evidence="9">
    <location>
        <begin position="1516"/>
        <end position="1534"/>
    </location>
</feature>
<feature type="domain" description="FAD/NAD(P)-binding" evidence="12">
    <location>
        <begin position="140"/>
        <end position="464"/>
    </location>
</feature>
<dbReference type="Gene3D" id="3.30.390.30">
    <property type="match status" value="1"/>
</dbReference>
<feature type="transmembrane region" description="Helical" evidence="9">
    <location>
        <begin position="1647"/>
        <end position="1667"/>
    </location>
</feature>
<dbReference type="CDD" id="cd10328">
    <property type="entry name" value="SLC5sbd_YidK"/>
    <property type="match status" value="1"/>
</dbReference>
<keyword evidence="3" id="KW-0285">Flavoprotein</keyword>
<keyword evidence="5" id="KW-0274">FAD</keyword>
<dbReference type="SUPFAM" id="SSF64356">
    <property type="entry name" value="SNARE-like"/>
    <property type="match status" value="1"/>
</dbReference>
<dbReference type="Pfam" id="PF07992">
    <property type="entry name" value="Pyr_redox_2"/>
    <property type="match status" value="1"/>
</dbReference>
<feature type="transmembrane region" description="Helical" evidence="9">
    <location>
        <begin position="1108"/>
        <end position="1129"/>
    </location>
</feature>
<keyword evidence="14" id="KW-1185">Reference proteome</keyword>
<dbReference type="Proteomes" id="UP000186817">
    <property type="component" value="Unassembled WGS sequence"/>
</dbReference>
<dbReference type="Gene3D" id="1.20.1730.10">
    <property type="entry name" value="Sodium/glucose cotransporter"/>
    <property type="match status" value="1"/>
</dbReference>
<dbReference type="InterPro" id="IPR038377">
    <property type="entry name" value="Na/Glc_symporter_sf"/>
</dbReference>
<feature type="transmembrane region" description="Helical" evidence="9">
    <location>
        <begin position="1297"/>
        <end position="1318"/>
    </location>
</feature>
<dbReference type="PANTHER" id="PTHR43014:SF2">
    <property type="entry name" value="MERCURIC REDUCTASE"/>
    <property type="match status" value="1"/>
</dbReference>
<dbReference type="GO" id="GO:0050660">
    <property type="term" value="F:flavin adenine dinucleotide binding"/>
    <property type="evidence" value="ECO:0007669"/>
    <property type="project" value="TreeGrafter"/>
</dbReference>
<dbReference type="Pfam" id="PF02852">
    <property type="entry name" value="Pyr_redox_dim"/>
    <property type="match status" value="1"/>
</dbReference>
<keyword evidence="6 9" id="KW-1133">Transmembrane helix</keyword>
<feature type="transmembrane region" description="Helical" evidence="9">
    <location>
        <begin position="1435"/>
        <end position="1461"/>
    </location>
</feature>
<gene>
    <name evidence="13" type="primary">yidK</name>
    <name evidence="13" type="ORF">AK812_SmicGene250</name>
</gene>
<feature type="transmembrane region" description="Helical" evidence="9">
    <location>
        <begin position="1227"/>
        <end position="1251"/>
    </location>
</feature>
<feature type="transmembrane region" description="Helical" evidence="9">
    <location>
        <begin position="1379"/>
        <end position="1405"/>
    </location>
</feature>
<dbReference type="InterPro" id="IPR004099">
    <property type="entry name" value="Pyr_nucl-diS_OxRdtase_dimer"/>
</dbReference>
<dbReference type="PANTHER" id="PTHR43014">
    <property type="entry name" value="MERCURIC REDUCTASE"/>
    <property type="match status" value="1"/>
</dbReference>
<feature type="transmembrane region" description="Helical" evidence="9">
    <location>
        <begin position="1186"/>
        <end position="1206"/>
    </location>
</feature>
<evidence type="ECO:0000256" key="3">
    <source>
        <dbReference type="ARBA" id="ARBA00022630"/>
    </source>
</evidence>
<organism evidence="13 14">
    <name type="scientific">Symbiodinium microadriaticum</name>
    <name type="common">Dinoflagellate</name>
    <name type="synonym">Zooxanthella microadriatica</name>
    <dbReference type="NCBI Taxonomy" id="2951"/>
    <lineage>
        <taxon>Eukaryota</taxon>
        <taxon>Sar</taxon>
        <taxon>Alveolata</taxon>
        <taxon>Dinophyceae</taxon>
        <taxon>Suessiales</taxon>
        <taxon>Symbiodiniaceae</taxon>
        <taxon>Symbiodinium</taxon>
    </lineage>
</organism>
<dbReference type="PRINTS" id="PR00411">
    <property type="entry name" value="PNDRDTASEI"/>
</dbReference>
<dbReference type="SUPFAM" id="SSF51905">
    <property type="entry name" value="FAD/NAD(P)-binding domain"/>
    <property type="match status" value="1"/>
</dbReference>
<keyword evidence="7 9" id="KW-0472">Membrane</keyword>
<dbReference type="SUPFAM" id="SSF55424">
    <property type="entry name" value="FAD/NAD-linked reductases, dimerisation (C-terminal) domain"/>
    <property type="match status" value="1"/>
</dbReference>
<dbReference type="InterPro" id="IPR001734">
    <property type="entry name" value="Na/solute_symporter"/>
</dbReference>
<dbReference type="CDD" id="cd14833">
    <property type="entry name" value="AP2_sigma"/>
    <property type="match status" value="1"/>
</dbReference>
<feature type="transmembrane region" description="Helical" evidence="9">
    <location>
        <begin position="1266"/>
        <end position="1285"/>
    </location>
</feature>
<name>A0A1Q9F770_SYMMI</name>
<dbReference type="Pfam" id="PF01217">
    <property type="entry name" value="Clat_adaptor_s"/>
    <property type="match status" value="1"/>
</dbReference>
<dbReference type="Pfam" id="PF00474">
    <property type="entry name" value="SSF"/>
    <property type="match status" value="1"/>
</dbReference>
<evidence type="ECO:0000259" key="12">
    <source>
        <dbReference type="Pfam" id="PF07992"/>
    </source>
</evidence>
<evidence type="ECO:0000256" key="1">
    <source>
        <dbReference type="ARBA" id="ARBA00004141"/>
    </source>
</evidence>
<feature type="transmembrane region" description="Helical" evidence="9">
    <location>
        <begin position="973"/>
        <end position="998"/>
    </location>
</feature>